<dbReference type="CDD" id="cd00077">
    <property type="entry name" value="HDc"/>
    <property type="match status" value="1"/>
</dbReference>
<dbReference type="NCBIfam" id="TIGR03276">
    <property type="entry name" value="Phn-HD"/>
    <property type="match status" value="1"/>
</dbReference>
<comment type="caution">
    <text evidence="2">The sequence shown here is derived from an EMBL/GenBank/DDBJ whole genome shotgun (WGS) entry which is preliminary data.</text>
</comment>
<feature type="domain" description="HD" evidence="1">
    <location>
        <begin position="34"/>
        <end position="109"/>
    </location>
</feature>
<evidence type="ECO:0000259" key="1">
    <source>
        <dbReference type="Pfam" id="PF01966"/>
    </source>
</evidence>
<name>A0ABR7M8S3_9BACT</name>
<dbReference type="RefSeq" id="WP_187256721.1">
    <property type="nucleotide sequence ID" value="NZ_JBHULF010000014.1"/>
</dbReference>
<protein>
    <submittedName>
        <fullName evidence="2">Phosphohydrolase</fullName>
    </submittedName>
</protein>
<evidence type="ECO:0000313" key="2">
    <source>
        <dbReference type="EMBL" id="MBC6491433.1"/>
    </source>
</evidence>
<evidence type="ECO:0000313" key="3">
    <source>
        <dbReference type="Proteomes" id="UP000765802"/>
    </source>
</evidence>
<proteinExistence type="predicted"/>
<dbReference type="InterPro" id="IPR017670">
    <property type="entry name" value="Phosphonate_degrad-assoc"/>
</dbReference>
<accession>A0ABR7M8S3</accession>
<dbReference type="PANTHER" id="PTHR40202">
    <property type="match status" value="1"/>
</dbReference>
<dbReference type="SUPFAM" id="SSF109604">
    <property type="entry name" value="HD-domain/PDEase-like"/>
    <property type="match status" value="1"/>
</dbReference>
<organism evidence="2 3">
    <name type="scientific">Flavihumibacter stibioxidans</name>
    <dbReference type="NCBI Taxonomy" id="1834163"/>
    <lineage>
        <taxon>Bacteria</taxon>
        <taxon>Pseudomonadati</taxon>
        <taxon>Bacteroidota</taxon>
        <taxon>Chitinophagia</taxon>
        <taxon>Chitinophagales</taxon>
        <taxon>Chitinophagaceae</taxon>
        <taxon>Flavihumibacter</taxon>
    </lineage>
</organism>
<dbReference type="Gene3D" id="1.10.3210.10">
    <property type="entry name" value="Hypothetical protein af1432"/>
    <property type="match status" value="1"/>
</dbReference>
<dbReference type="Proteomes" id="UP000765802">
    <property type="component" value="Unassembled WGS sequence"/>
</dbReference>
<dbReference type="InterPro" id="IPR006674">
    <property type="entry name" value="HD_domain"/>
</dbReference>
<dbReference type="InterPro" id="IPR003607">
    <property type="entry name" value="HD/PDEase_dom"/>
</dbReference>
<dbReference type="EMBL" id="MBUA01000012">
    <property type="protein sequence ID" value="MBC6491433.1"/>
    <property type="molecule type" value="Genomic_DNA"/>
</dbReference>
<dbReference type="Pfam" id="PF01966">
    <property type="entry name" value="HD"/>
    <property type="match status" value="1"/>
</dbReference>
<reference evidence="2 3" key="1">
    <citation type="submission" date="2016-07" db="EMBL/GenBank/DDBJ databases">
        <title>Genome analysis of Flavihumibacter stibioxidans YS-17.</title>
        <authorList>
            <person name="Shi K."/>
            <person name="Han Y."/>
            <person name="Wang G."/>
        </authorList>
    </citation>
    <scope>NUCLEOTIDE SEQUENCE [LARGE SCALE GENOMIC DNA]</scope>
    <source>
        <strain evidence="2 3">YS-17</strain>
    </source>
</reference>
<keyword evidence="3" id="KW-1185">Reference proteome</keyword>
<gene>
    <name evidence="2" type="ORF">BC349_10340</name>
</gene>
<dbReference type="InterPro" id="IPR052567">
    <property type="entry name" value="OP_Dioxygenase"/>
</dbReference>
<dbReference type="PANTHER" id="PTHR40202:SF1">
    <property type="entry name" value="HD DOMAIN-CONTAINING PROTEIN"/>
    <property type="match status" value="1"/>
</dbReference>
<sequence length="192" mass="21796">MLSPQAVTREVFSLYDQFGAEEYAGEKVSQLEHMCQAAQLAMDEGFDDEVVLAAFLHDVGHLLPVHDESESMDGFGVMDHEKIGADWLRRLGMGERMCSLIESHVNAKRYLTFSYPDYYEQLSEASKHTLEYQGGRMSAAEAAAFEADPLFDLFIRMRRWDEAAKIEGQPLPEIELFKQKLTSYLSKRASAD</sequence>